<dbReference type="SUPFAM" id="SSF53474">
    <property type="entry name" value="alpha/beta-Hydrolases"/>
    <property type="match status" value="1"/>
</dbReference>
<organism evidence="9 10">
    <name type="scientific">Iphiclides podalirius</name>
    <name type="common">scarce swallowtail</name>
    <dbReference type="NCBI Taxonomy" id="110791"/>
    <lineage>
        <taxon>Eukaryota</taxon>
        <taxon>Metazoa</taxon>
        <taxon>Ecdysozoa</taxon>
        <taxon>Arthropoda</taxon>
        <taxon>Hexapoda</taxon>
        <taxon>Insecta</taxon>
        <taxon>Pterygota</taxon>
        <taxon>Neoptera</taxon>
        <taxon>Endopterygota</taxon>
        <taxon>Lepidoptera</taxon>
        <taxon>Glossata</taxon>
        <taxon>Ditrysia</taxon>
        <taxon>Papilionoidea</taxon>
        <taxon>Papilionidae</taxon>
        <taxon>Papilioninae</taxon>
        <taxon>Iphiclides</taxon>
    </lineage>
</organism>
<proteinExistence type="inferred from homology"/>
<accession>A0ABN8HPK0</accession>
<dbReference type="Pfam" id="PF02089">
    <property type="entry name" value="Palm_thioest"/>
    <property type="match status" value="1"/>
</dbReference>
<evidence type="ECO:0000256" key="7">
    <source>
        <dbReference type="ARBA" id="ARBA00023180"/>
    </source>
</evidence>
<dbReference type="InterPro" id="IPR029058">
    <property type="entry name" value="AB_hydrolase_fold"/>
</dbReference>
<gene>
    <name evidence="9" type="ORF">IPOD504_LOCUS1695</name>
</gene>
<evidence type="ECO:0000256" key="4">
    <source>
        <dbReference type="ARBA" id="ARBA00022729"/>
    </source>
</evidence>
<keyword evidence="6" id="KW-1015">Disulfide bond</keyword>
<evidence type="ECO:0000313" key="10">
    <source>
        <dbReference type="Proteomes" id="UP000837857"/>
    </source>
</evidence>
<evidence type="ECO:0000256" key="5">
    <source>
        <dbReference type="ARBA" id="ARBA00022801"/>
    </source>
</evidence>
<keyword evidence="7" id="KW-0325">Glycoprotein</keyword>
<feature type="non-terminal residue" evidence="9">
    <location>
        <position position="1"/>
    </location>
</feature>
<dbReference type="Gene3D" id="3.40.50.1820">
    <property type="entry name" value="alpha/beta hydrolase"/>
    <property type="match status" value="1"/>
</dbReference>
<keyword evidence="10" id="KW-1185">Reference proteome</keyword>
<reference evidence="9" key="1">
    <citation type="submission" date="2022-03" db="EMBL/GenBank/DDBJ databases">
        <authorList>
            <person name="Martin H S."/>
        </authorList>
    </citation>
    <scope>NUCLEOTIDE SEQUENCE</scope>
</reference>
<dbReference type="PANTHER" id="PTHR11247">
    <property type="entry name" value="PALMITOYL-PROTEIN THIOESTERASE/DOLICHYLDIPHOSPHATASE 1"/>
    <property type="match status" value="1"/>
</dbReference>
<sequence length="308" mass="35308">MRTAREIFPFDGKMKKLFSVLFILKCISGDPTPIVLWHGMGDTCCYFYSLGSFKLFLERQIAGVYVNSLQIGNSTIDDFDNGYFMHPNKQVEYVCRLLANDPKLAQGFNAIGFSQGAQFLRGVVQRCGHKLPPIKNLISLGGQHQGVYGLPHCGALEHTACDYVRKLLNYAAYYSWVQDSLVQATYWHDPLNEIVYKKQSQFLADINNERRINTTYVQNLNRLSSFVLVKFDGDSIVQPRETEWFGFYAPGQAERLVTLEETALYKEDRLGLKAMKESGKLIFLSTPGDHLHFEEKWFIEEIIKPYLL</sequence>
<keyword evidence="5" id="KW-0378">Hydrolase</keyword>
<dbReference type="EMBL" id="OW152823">
    <property type="protein sequence ID" value="CAH2039471.1"/>
    <property type="molecule type" value="Genomic_DNA"/>
</dbReference>
<dbReference type="Proteomes" id="UP000837857">
    <property type="component" value="Chromosome 11"/>
</dbReference>
<evidence type="ECO:0000256" key="3">
    <source>
        <dbReference type="ARBA" id="ARBA00014212"/>
    </source>
</evidence>
<dbReference type="PRINTS" id="PR00414">
    <property type="entry name" value="PPTHIESTRASE"/>
</dbReference>
<evidence type="ECO:0000256" key="1">
    <source>
        <dbReference type="ARBA" id="ARBA00010758"/>
    </source>
</evidence>
<evidence type="ECO:0000256" key="8">
    <source>
        <dbReference type="ARBA" id="ARBA00031934"/>
    </source>
</evidence>
<evidence type="ECO:0000256" key="2">
    <source>
        <dbReference type="ARBA" id="ARBA00012423"/>
    </source>
</evidence>
<name>A0ABN8HPK0_9NEOP</name>
<protein>
    <recommendedName>
        <fullName evidence="3">Palmitoyl-protein thioesterase 1</fullName>
        <ecNumber evidence="2">3.1.2.22</ecNumber>
    </recommendedName>
    <alternativeName>
        <fullName evidence="8">Palmitoyl-protein hydrolase 1</fullName>
    </alternativeName>
</protein>
<keyword evidence="4" id="KW-0732">Signal</keyword>
<dbReference type="InterPro" id="IPR002472">
    <property type="entry name" value="Palm_thioest"/>
</dbReference>
<comment type="similarity">
    <text evidence="1">Belongs to the palmitoyl-protein thioesterase family.</text>
</comment>
<dbReference type="EC" id="3.1.2.22" evidence="2"/>
<evidence type="ECO:0000313" key="9">
    <source>
        <dbReference type="EMBL" id="CAH2039471.1"/>
    </source>
</evidence>
<dbReference type="PANTHER" id="PTHR11247:SF8">
    <property type="entry name" value="PALMITOYL-PROTEIN THIOESTERASE 1"/>
    <property type="match status" value="1"/>
</dbReference>
<evidence type="ECO:0000256" key="6">
    <source>
        <dbReference type="ARBA" id="ARBA00023157"/>
    </source>
</evidence>